<keyword evidence="5 9" id="KW-0732">Signal</keyword>
<evidence type="ECO:0000256" key="7">
    <source>
        <dbReference type="ARBA" id="ARBA00023237"/>
    </source>
</evidence>
<dbReference type="GO" id="GO:0015344">
    <property type="term" value="F:siderophore uptake transmembrane transporter activity"/>
    <property type="evidence" value="ECO:0007669"/>
    <property type="project" value="TreeGrafter"/>
</dbReference>
<evidence type="ECO:0000256" key="4">
    <source>
        <dbReference type="ARBA" id="ARBA00022692"/>
    </source>
</evidence>
<dbReference type="GO" id="GO:0044718">
    <property type="term" value="P:siderophore transmembrane transport"/>
    <property type="evidence" value="ECO:0007669"/>
    <property type="project" value="TreeGrafter"/>
</dbReference>
<keyword evidence="6 8" id="KW-0472">Membrane</keyword>
<evidence type="ECO:0000259" key="10">
    <source>
        <dbReference type="Pfam" id="PF07715"/>
    </source>
</evidence>
<evidence type="ECO:0000256" key="8">
    <source>
        <dbReference type="PROSITE-ProRule" id="PRU01360"/>
    </source>
</evidence>
<reference evidence="11 12" key="1">
    <citation type="submission" date="2007-01" db="EMBL/GenBank/DDBJ databases">
        <authorList>
            <person name="Haygood M."/>
            <person name="Podell S."/>
            <person name="Anderson C."/>
            <person name="Hopkinson B."/>
            <person name="Roe K."/>
            <person name="Barbeau K."/>
            <person name="Gaasterland T."/>
            <person name="Ferriera S."/>
            <person name="Johnson J."/>
            <person name="Kravitz S."/>
            <person name="Beeson K."/>
            <person name="Sutton G."/>
            <person name="Rogers Y.-H."/>
            <person name="Friedman R."/>
            <person name="Frazier M."/>
            <person name="Venter J.C."/>
        </authorList>
    </citation>
    <scope>NUCLEOTIDE SEQUENCE [LARGE SCALE GENOMIC DNA]</scope>
    <source>
        <strain evidence="11 12">ATCC 23134</strain>
    </source>
</reference>
<keyword evidence="2 8" id="KW-0813">Transport</keyword>
<dbReference type="EMBL" id="AAWS01000072">
    <property type="protein sequence ID" value="EAY24359.1"/>
    <property type="molecule type" value="Genomic_DNA"/>
</dbReference>
<evidence type="ECO:0000256" key="3">
    <source>
        <dbReference type="ARBA" id="ARBA00022452"/>
    </source>
</evidence>
<keyword evidence="7 8" id="KW-0998">Cell outer membrane</keyword>
<sequence>MRKYYLIGFICGLLTHVIQAQTPAHLQSNNYKSSRTKNPVKSYTISGLVKDKTNGEVLIGATVYIRSLGKGTATNVYGFYSLTVPKGTYQVICSYIGYQNLVQNIRLESNQKLHLEMSPTSDQLDEIVVTDKKINEHITKVEMSVEKLSMEQIKSMPAFLGEVDVIKSIIALPGVSTVGEGTTGFNVRGGGVDQNLVLLDESIVYNSSHLFGFFSIFNPNSVKDVKLYKGAIPAKYGGRLSSVLDIRQKEGNTKQFSGAGGIGLVSSRLTLETPIVKDKSSLLIAGRRSYADLFLKLSPNEALRKNKAYFYDLNTKFNYTINDNNRLYVSGYFGRDVFGLGDEFNFSWGNTAATIRWNHLFSSKLFSNVSAMFSDYNYSLGVPQGSFAFSWDAGIKSYQLKNDLTWFINSNYTLDFGVSGILYQFQPGKIKFSNALEGVTSLSVEPEKALEMAAYFNSEHKLNNALTLNYGLRYSAFMNMGERKVHTYKEGAPRRDENVVSTRNYSNNEVIQTYQGLEPRIGLRWQLNESNSVKMSYARNRQYIHLISNTTAPIPTDIWKASDSHIPPQIADQVALGYFHNFAHHTFELSAEVYYKKMQNLVDYKNGAELLLNENLETELLSGEGRAYGLELMLKKPTGKLNGWISYTLARTERMVNGAFPEERINNGNYYPADYDKLHNFTMVATYQATKRLSISANFVYNTGRPFTLPDAKYQYSNMTIIDYSGRNQNRIPDYHRLDLSVTLKGKGKPNRKWKGEWVFSLYNVYSRRNAYSIYFSGDGQAQNDATKLSILGSVVPAVTYNFSF</sequence>
<organism evidence="11 12">
    <name type="scientific">Microscilla marina ATCC 23134</name>
    <dbReference type="NCBI Taxonomy" id="313606"/>
    <lineage>
        <taxon>Bacteria</taxon>
        <taxon>Pseudomonadati</taxon>
        <taxon>Bacteroidota</taxon>
        <taxon>Cytophagia</taxon>
        <taxon>Cytophagales</taxon>
        <taxon>Microscillaceae</taxon>
        <taxon>Microscilla</taxon>
    </lineage>
</organism>
<name>A1ZZ37_MICM2</name>
<protein>
    <submittedName>
        <fullName evidence="11">Putative outer membrane protein probably involved in nutrient binding</fullName>
    </submittedName>
</protein>
<dbReference type="SUPFAM" id="SSF49464">
    <property type="entry name" value="Carboxypeptidase regulatory domain-like"/>
    <property type="match status" value="1"/>
</dbReference>
<dbReference type="Gene3D" id="2.170.130.10">
    <property type="entry name" value="TonB-dependent receptor, plug domain"/>
    <property type="match status" value="1"/>
</dbReference>
<dbReference type="Pfam" id="PF07715">
    <property type="entry name" value="Plug"/>
    <property type="match status" value="1"/>
</dbReference>
<proteinExistence type="inferred from homology"/>
<keyword evidence="3 8" id="KW-1134">Transmembrane beta strand</keyword>
<feature type="chain" id="PRO_5002642063" evidence="9">
    <location>
        <begin position="21"/>
        <end position="805"/>
    </location>
</feature>
<evidence type="ECO:0000256" key="6">
    <source>
        <dbReference type="ARBA" id="ARBA00023136"/>
    </source>
</evidence>
<dbReference type="Pfam" id="PF13715">
    <property type="entry name" value="CarbopepD_reg_2"/>
    <property type="match status" value="1"/>
</dbReference>
<dbReference type="InterPro" id="IPR037066">
    <property type="entry name" value="Plug_dom_sf"/>
</dbReference>
<feature type="signal peptide" evidence="9">
    <location>
        <begin position="1"/>
        <end position="20"/>
    </location>
</feature>
<dbReference type="PROSITE" id="PS52016">
    <property type="entry name" value="TONB_DEPENDENT_REC_3"/>
    <property type="match status" value="1"/>
</dbReference>
<dbReference type="Gene3D" id="2.60.40.1120">
    <property type="entry name" value="Carboxypeptidase-like, regulatory domain"/>
    <property type="match status" value="1"/>
</dbReference>
<dbReference type="InterPro" id="IPR012910">
    <property type="entry name" value="Plug_dom"/>
</dbReference>
<evidence type="ECO:0000256" key="2">
    <source>
        <dbReference type="ARBA" id="ARBA00022448"/>
    </source>
</evidence>
<dbReference type="InterPro" id="IPR039426">
    <property type="entry name" value="TonB-dep_rcpt-like"/>
</dbReference>
<dbReference type="AlphaFoldDB" id="A1ZZ37"/>
<evidence type="ECO:0000256" key="1">
    <source>
        <dbReference type="ARBA" id="ARBA00004571"/>
    </source>
</evidence>
<keyword evidence="4 8" id="KW-0812">Transmembrane</keyword>
<accession>A1ZZ37</accession>
<comment type="subcellular location">
    <subcellularLocation>
        <location evidence="1 8">Cell outer membrane</location>
        <topology evidence="1 8">Multi-pass membrane protein</topology>
    </subcellularLocation>
</comment>
<dbReference type="PANTHER" id="PTHR30069">
    <property type="entry name" value="TONB-DEPENDENT OUTER MEMBRANE RECEPTOR"/>
    <property type="match status" value="1"/>
</dbReference>
<feature type="domain" description="TonB-dependent receptor plug" evidence="10">
    <location>
        <begin position="141"/>
        <end position="239"/>
    </location>
</feature>
<evidence type="ECO:0000313" key="12">
    <source>
        <dbReference type="Proteomes" id="UP000004095"/>
    </source>
</evidence>
<evidence type="ECO:0000313" key="11">
    <source>
        <dbReference type="EMBL" id="EAY24359.1"/>
    </source>
</evidence>
<comment type="caution">
    <text evidence="11">The sequence shown here is derived from an EMBL/GenBank/DDBJ whole genome shotgun (WGS) entry which is preliminary data.</text>
</comment>
<dbReference type="eggNOG" id="COG4771">
    <property type="taxonomic scope" value="Bacteria"/>
</dbReference>
<evidence type="ECO:0000256" key="5">
    <source>
        <dbReference type="ARBA" id="ARBA00022729"/>
    </source>
</evidence>
<dbReference type="Proteomes" id="UP000004095">
    <property type="component" value="Unassembled WGS sequence"/>
</dbReference>
<dbReference type="InterPro" id="IPR008969">
    <property type="entry name" value="CarboxyPept-like_regulatory"/>
</dbReference>
<dbReference type="PANTHER" id="PTHR30069:SF29">
    <property type="entry name" value="HEMOGLOBIN AND HEMOGLOBIN-HAPTOGLOBIN-BINDING PROTEIN 1-RELATED"/>
    <property type="match status" value="1"/>
</dbReference>
<dbReference type="GO" id="GO:0009279">
    <property type="term" value="C:cell outer membrane"/>
    <property type="evidence" value="ECO:0007669"/>
    <property type="project" value="UniProtKB-SubCell"/>
</dbReference>
<evidence type="ECO:0000256" key="9">
    <source>
        <dbReference type="SAM" id="SignalP"/>
    </source>
</evidence>
<gene>
    <name evidence="11" type="ORF">M23134_02725</name>
</gene>
<dbReference type="RefSeq" id="WP_002704980.1">
    <property type="nucleotide sequence ID" value="NZ_AAWS01000072.1"/>
</dbReference>
<comment type="similarity">
    <text evidence="8">Belongs to the TonB-dependent receptor family.</text>
</comment>
<keyword evidence="12" id="KW-1185">Reference proteome</keyword>
<dbReference type="SUPFAM" id="SSF56935">
    <property type="entry name" value="Porins"/>
    <property type="match status" value="1"/>
</dbReference>
<dbReference type="InterPro" id="IPR036942">
    <property type="entry name" value="Beta-barrel_TonB_sf"/>
</dbReference>
<dbReference type="Gene3D" id="2.40.170.20">
    <property type="entry name" value="TonB-dependent receptor, beta-barrel domain"/>
    <property type="match status" value="1"/>
</dbReference>